<dbReference type="GO" id="GO:0009653">
    <property type="term" value="P:anatomical structure morphogenesis"/>
    <property type="evidence" value="ECO:0007669"/>
    <property type="project" value="UniProtKB-ARBA"/>
</dbReference>
<dbReference type="Pfam" id="PF07679">
    <property type="entry name" value="I-set"/>
    <property type="match status" value="1"/>
</dbReference>
<dbReference type="GO" id="GO:0098609">
    <property type="term" value="P:cell-cell adhesion"/>
    <property type="evidence" value="ECO:0007669"/>
    <property type="project" value="TreeGrafter"/>
</dbReference>
<dbReference type="SMART" id="SM00060">
    <property type="entry name" value="FN3"/>
    <property type="match status" value="5"/>
</dbReference>
<feature type="compositionally biased region" description="Polar residues" evidence="4">
    <location>
        <begin position="982"/>
        <end position="992"/>
    </location>
</feature>
<dbReference type="PANTHER" id="PTHR44170">
    <property type="entry name" value="PROTEIN SIDEKICK"/>
    <property type="match status" value="1"/>
</dbReference>
<proteinExistence type="predicted"/>
<dbReference type="Pfam" id="PF13927">
    <property type="entry name" value="Ig_3"/>
    <property type="match status" value="1"/>
</dbReference>
<keyword evidence="9" id="KW-1185">Reference proteome</keyword>
<dbReference type="InterPro" id="IPR036179">
    <property type="entry name" value="Ig-like_dom_sf"/>
</dbReference>
<feature type="domain" description="Fibronectin type-III" evidence="7">
    <location>
        <begin position="334"/>
        <end position="433"/>
    </location>
</feature>
<feature type="compositionally biased region" description="Polar residues" evidence="4">
    <location>
        <begin position="926"/>
        <end position="936"/>
    </location>
</feature>
<dbReference type="SMART" id="SM00408">
    <property type="entry name" value="IGc2"/>
    <property type="match status" value="2"/>
</dbReference>
<feature type="transmembrane region" description="Helical" evidence="5">
    <location>
        <begin position="754"/>
        <end position="778"/>
    </location>
</feature>
<dbReference type="InterPro" id="IPR003598">
    <property type="entry name" value="Ig_sub2"/>
</dbReference>
<evidence type="ECO:0000256" key="4">
    <source>
        <dbReference type="SAM" id="MobiDB-lite"/>
    </source>
</evidence>
<reference evidence="8 9" key="1">
    <citation type="submission" date="2018-04" db="EMBL/GenBank/DDBJ databases">
        <authorList>
            <person name="Zhang X."/>
            <person name="Yuan J."/>
            <person name="Li F."/>
            <person name="Xiang J."/>
        </authorList>
    </citation>
    <scope>NUCLEOTIDE SEQUENCE [LARGE SCALE GENOMIC DNA]</scope>
    <source>
        <tissue evidence="8">Muscle</tissue>
    </source>
</reference>
<comment type="caution">
    <text evidence="8">The sequence shown here is derived from an EMBL/GenBank/DDBJ whole genome shotgun (WGS) entry which is preliminary data.</text>
</comment>
<evidence type="ECO:0000259" key="6">
    <source>
        <dbReference type="PROSITE" id="PS50835"/>
    </source>
</evidence>
<dbReference type="Pfam" id="PF00041">
    <property type="entry name" value="fn3"/>
    <property type="match status" value="5"/>
</dbReference>
<keyword evidence="3" id="KW-0393">Immunoglobulin domain</keyword>
<organism evidence="8 9">
    <name type="scientific">Penaeus vannamei</name>
    <name type="common">Whiteleg shrimp</name>
    <name type="synonym">Litopenaeus vannamei</name>
    <dbReference type="NCBI Taxonomy" id="6689"/>
    <lineage>
        <taxon>Eukaryota</taxon>
        <taxon>Metazoa</taxon>
        <taxon>Ecdysozoa</taxon>
        <taxon>Arthropoda</taxon>
        <taxon>Crustacea</taxon>
        <taxon>Multicrustacea</taxon>
        <taxon>Malacostraca</taxon>
        <taxon>Eumalacostraca</taxon>
        <taxon>Eucarida</taxon>
        <taxon>Decapoda</taxon>
        <taxon>Dendrobranchiata</taxon>
        <taxon>Penaeoidea</taxon>
        <taxon>Penaeidae</taxon>
        <taxon>Penaeus</taxon>
    </lineage>
</organism>
<keyword evidence="5" id="KW-0472">Membrane</keyword>
<name>A0A423U210_PENVA</name>
<keyword evidence="5" id="KW-0812">Transmembrane</keyword>
<feature type="region of interest" description="Disordered" evidence="4">
    <location>
        <begin position="912"/>
        <end position="1015"/>
    </location>
</feature>
<evidence type="ECO:0000313" key="9">
    <source>
        <dbReference type="Proteomes" id="UP000283509"/>
    </source>
</evidence>
<dbReference type="SMART" id="SM00409">
    <property type="entry name" value="IG"/>
    <property type="match status" value="2"/>
</dbReference>
<evidence type="ECO:0000259" key="7">
    <source>
        <dbReference type="PROSITE" id="PS50853"/>
    </source>
</evidence>
<accession>A0A423U210</accession>
<dbReference type="Proteomes" id="UP000283509">
    <property type="component" value="Unassembled WGS sequence"/>
</dbReference>
<dbReference type="InterPro" id="IPR003599">
    <property type="entry name" value="Ig_sub"/>
</dbReference>
<feature type="domain" description="Ig-like" evidence="6">
    <location>
        <begin position="45"/>
        <end position="137"/>
    </location>
</feature>
<dbReference type="OrthoDB" id="438268at2759"/>
<evidence type="ECO:0000256" key="1">
    <source>
        <dbReference type="ARBA" id="ARBA00022737"/>
    </source>
</evidence>
<dbReference type="InterPro" id="IPR013098">
    <property type="entry name" value="Ig_I-set"/>
</dbReference>
<dbReference type="PROSITE" id="PS50835">
    <property type="entry name" value="IG_LIKE"/>
    <property type="match status" value="2"/>
</dbReference>
<dbReference type="InterPro" id="IPR003961">
    <property type="entry name" value="FN3_dom"/>
</dbReference>
<feature type="domain" description="Fibronectin type-III" evidence="7">
    <location>
        <begin position="647"/>
        <end position="742"/>
    </location>
</feature>
<evidence type="ECO:0000256" key="5">
    <source>
        <dbReference type="SAM" id="Phobius"/>
    </source>
</evidence>
<dbReference type="SUPFAM" id="SSF48726">
    <property type="entry name" value="Immunoglobulin"/>
    <property type="match status" value="2"/>
</dbReference>
<dbReference type="PROSITE" id="PS50853">
    <property type="entry name" value="FN3"/>
    <property type="match status" value="5"/>
</dbReference>
<dbReference type="Gene3D" id="2.60.40.10">
    <property type="entry name" value="Immunoglobulins"/>
    <property type="match status" value="7"/>
</dbReference>
<dbReference type="AlphaFoldDB" id="A0A423U210"/>
<dbReference type="STRING" id="6689.A0A423U210"/>
<protein>
    <submittedName>
        <fullName evidence="8">Uncharacterized protein</fullName>
    </submittedName>
</protein>
<evidence type="ECO:0000313" key="8">
    <source>
        <dbReference type="EMBL" id="ROT82735.1"/>
    </source>
</evidence>
<reference evidence="8 9" key="2">
    <citation type="submission" date="2019-01" db="EMBL/GenBank/DDBJ databases">
        <title>The decoding of complex shrimp genome reveals the adaptation for benthos swimmer, frequently molting mechanism and breeding impact on genome.</title>
        <authorList>
            <person name="Sun Y."/>
            <person name="Gao Y."/>
            <person name="Yu Y."/>
        </authorList>
    </citation>
    <scope>NUCLEOTIDE SEQUENCE [LARGE SCALE GENOMIC DNA]</scope>
    <source>
        <tissue evidence="8">Muscle</tissue>
    </source>
</reference>
<dbReference type="FunFam" id="2.60.40.10:FF:000032">
    <property type="entry name" value="palladin isoform X1"/>
    <property type="match status" value="1"/>
</dbReference>
<dbReference type="GO" id="GO:0030154">
    <property type="term" value="P:cell differentiation"/>
    <property type="evidence" value="ECO:0007669"/>
    <property type="project" value="UniProtKB-ARBA"/>
</dbReference>
<gene>
    <name evidence="8" type="ORF">C7M84_024106</name>
</gene>
<feature type="compositionally biased region" description="Low complexity" evidence="4">
    <location>
        <begin position="952"/>
        <end position="966"/>
    </location>
</feature>
<feature type="domain" description="Fibronectin type-III" evidence="7">
    <location>
        <begin position="243"/>
        <end position="333"/>
    </location>
</feature>
<dbReference type="InterPro" id="IPR013783">
    <property type="entry name" value="Ig-like_fold"/>
</dbReference>
<dbReference type="InterPro" id="IPR007110">
    <property type="entry name" value="Ig-like_dom"/>
</dbReference>
<keyword evidence="2" id="KW-1015">Disulfide bond</keyword>
<evidence type="ECO:0000256" key="2">
    <source>
        <dbReference type="ARBA" id="ARBA00023157"/>
    </source>
</evidence>
<sequence length="1015" mass="112098">MLIERSHFYLYRCRATNSVAGKERHSNGISVTVLERGEGDNYKLPSFLSPKDPVRVVQGENAIIECLATGVPLPTISWQRKLNESAGWEDLKMGVNGVSMIGQGTLVLSNVQNTSSGRYACTAKSYNPNTKREASVSRERELDVMTPPEVIDSPKPVNTLSAKTARLNCSVTGHPTPRVIWYKNGRPVFIKGRIVQSDTNQLLFYNSITADKGMYQCLAINDAGYASSWAHVVINSSKNQPEPPQNLNYVVLSSTSVLLTWDAVHPLNGKIKAYSVHYVESESSAMERQEVSLNTSLLLEGLKPNTNYTAFVRAYSSFPSEISESLVFRTAEDVPTDVPAVQLVPLSPTTLLVKWTPLAPEQARGTIHGYKILWRKRNHHYYHVQEVLADVHEFQITDLHPGKKYEVQVLAATKAGYPTKSGWPWIQQKMGEPTQDVPFPPEVTLKVLNDTSSDSAGRLAIKVDWEVSSENKVEIEGFWLKYKRQDQTWNEPITFLPTQKSYTITGLEADWYEVQVKALSANGDGEPTVNVIHTRLPNQSTQFANTTSSIDRLEADSRSQTSVHLSWRVTEGQDGAAYYTVKYQQITHSPNPAEATFVRSDTTEIVITGLKPFSTYEFSVRAHESEKTYGPFSHPVQAMTMGNLPSAPKDFMYEPTDASTIRLKWSPPEQLTGTLKKYEILYSLDKQKPLSEWDVQEVEGDATADTVGGLVSNTEYWFRIRGCSAVGCGESTEPLSATIPAILPPDQKAPSSEFYLILCLVTAFFLLTIIGVASLYAVKVRNISSSPRVLACNGNGHINGKRNTQVVKIGQADGQADGDCQEMEVYIPMLTQIPPDFKCTPLDTKGGYPETRMNGMNNPRCNGFVVRNRDQLQAVPHAETKGLSSEESERLVIGASSSNGAMSMSVLPQVYQNHSQEQREAEQGGSEPNHSQSGTLPPSPRHEHNHSGASQTGLANLTNLTTLSTTESDVEMEPEKMMADSVGSQDASTPYQHNSHHTTSATKTSSPQPPLTTVQ</sequence>
<keyword evidence="5" id="KW-1133">Transmembrane helix</keyword>
<dbReference type="SUPFAM" id="SSF49265">
    <property type="entry name" value="Fibronectin type III"/>
    <property type="match status" value="3"/>
</dbReference>
<feature type="domain" description="Ig-like" evidence="6">
    <location>
        <begin position="148"/>
        <end position="233"/>
    </location>
</feature>
<evidence type="ECO:0000256" key="3">
    <source>
        <dbReference type="ARBA" id="ARBA00023319"/>
    </source>
</evidence>
<dbReference type="CDD" id="cd00063">
    <property type="entry name" value="FN3"/>
    <property type="match status" value="5"/>
</dbReference>
<dbReference type="PANTHER" id="PTHR44170:SF29">
    <property type="entry name" value="NEOGENIN"/>
    <property type="match status" value="1"/>
</dbReference>
<feature type="domain" description="Fibronectin type-III" evidence="7">
    <location>
        <begin position="549"/>
        <end position="643"/>
    </location>
</feature>
<dbReference type="EMBL" id="QCYY01000781">
    <property type="protein sequence ID" value="ROT82735.1"/>
    <property type="molecule type" value="Genomic_DNA"/>
</dbReference>
<keyword evidence="1" id="KW-0677">Repeat</keyword>
<dbReference type="InterPro" id="IPR036116">
    <property type="entry name" value="FN3_sf"/>
</dbReference>
<feature type="domain" description="Fibronectin type-III" evidence="7">
    <location>
        <begin position="441"/>
        <end position="538"/>
    </location>
</feature>
<feature type="compositionally biased region" description="Low complexity" evidence="4">
    <location>
        <begin position="997"/>
        <end position="1006"/>
    </location>
</feature>